<keyword evidence="4 7" id="KW-0808">Transferase</keyword>
<dbReference type="Proteomes" id="UP001205843">
    <property type="component" value="Unassembled WGS sequence"/>
</dbReference>
<dbReference type="EC" id="2.6.1.76" evidence="7"/>
<evidence type="ECO:0000256" key="6">
    <source>
        <dbReference type="RuleBase" id="RU003560"/>
    </source>
</evidence>
<evidence type="ECO:0000256" key="3">
    <source>
        <dbReference type="ARBA" id="ARBA00022576"/>
    </source>
</evidence>
<evidence type="ECO:0000313" key="9">
    <source>
        <dbReference type="Proteomes" id="UP001205843"/>
    </source>
</evidence>
<comment type="catalytic activity">
    <reaction evidence="7">
        <text>L-2,4-diaminobutanoate + 2-oxoglutarate = L-aspartate 4-semialdehyde + L-glutamate</text>
        <dbReference type="Rhea" id="RHEA:11160"/>
        <dbReference type="ChEBI" id="CHEBI:16810"/>
        <dbReference type="ChEBI" id="CHEBI:29985"/>
        <dbReference type="ChEBI" id="CHEBI:58761"/>
        <dbReference type="ChEBI" id="CHEBI:537519"/>
        <dbReference type="EC" id="2.6.1.76"/>
    </reaction>
</comment>
<dbReference type="EMBL" id="JALJXV010000004">
    <property type="protein sequence ID" value="MCP1674950.1"/>
    <property type="molecule type" value="Genomic_DNA"/>
</dbReference>
<comment type="function">
    <text evidence="7">Catalyzes reversively the conversion of L-aspartate beta-semialdehyde (ASA) to L-2,4-diaminobutyrate (DABA) by transamination with L-glutamate.</text>
</comment>
<proteinExistence type="inferred from homology"/>
<reference evidence="8" key="1">
    <citation type="submission" date="2022-03" db="EMBL/GenBank/DDBJ databases">
        <title>Genomic Encyclopedia of Type Strains, Phase III (KMG-III): the genomes of soil and plant-associated and newly described type strains.</title>
        <authorList>
            <person name="Whitman W."/>
        </authorList>
    </citation>
    <scope>NUCLEOTIDE SEQUENCE</scope>
    <source>
        <strain evidence="8">ANL 6-2</strain>
    </source>
</reference>
<dbReference type="InterPro" id="IPR049704">
    <property type="entry name" value="Aminotrans_3_PPA_site"/>
</dbReference>
<dbReference type="GO" id="GO:0030170">
    <property type="term" value="F:pyridoxal phosphate binding"/>
    <property type="evidence" value="ECO:0007669"/>
    <property type="project" value="InterPro"/>
</dbReference>
<dbReference type="Pfam" id="PF00202">
    <property type="entry name" value="Aminotran_3"/>
    <property type="match status" value="1"/>
</dbReference>
<keyword evidence="5 6" id="KW-0663">Pyridoxal phosphate</keyword>
<dbReference type="Gene3D" id="3.40.640.10">
    <property type="entry name" value="Type I PLP-dependent aspartate aminotransferase-like (Major domain)"/>
    <property type="match status" value="1"/>
</dbReference>
<sequence length="430" mass="47515">MDLMKAITDHESVVRSYVRNFPAVFEKARGSWLYDVDGNAYLDFFAGASVLNYGHNHPELKEALLDYISGDNITHSLDMASVARAEFLEAFDRLILQPRGMNYKVQFPGPAGNNAVEAALKIARKVKGREKIMSFTNAFHGMTLGALSITGNSFKRQGAGLPLTHSDSMPYSNYFGPEHNTIEYIDRMLQDSGSGMDLPAAAVVETVQAEGGVNVAADEWLRGLQDICRKYDIMLIVDDIQTGNGRCGKFFSFEEAGIDPDVVTVSKSISGYGLPLALTLLKPEHDIWEPGEHNGTFRGHNLAFVTARRTLELFWADDTLEQDIARRSSMIEKRLLEMVRKYPEAEGTPRGRGMMQAIEFGNKELAGKTSAVAFKKRLIIETAGPDDEVLKLLPPLTTSDEDLVKGLDIIEDSLVEAMRELGITKKAASE</sequence>
<evidence type="ECO:0000256" key="2">
    <source>
        <dbReference type="ARBA" id="ARBA00008954"/>
    </source>
</evidence>
<dbReference type="PIRSF" id="PIRSF000521">
    <property type="entry name" value="Transaminase_4ab_Lys_Orn"/>
    <property type="match status" value="1"/>
</dbReference>
<dbReference type="PROSITE" id="PS00600">
    <property type="entry name" value="AA_TRANSFER_CLASS_3"/>
    <property type="match status" value="1"/>
</dbReference>
<dbReference type="InterPro" id="IPR015422">
    <property type="entry name" value="PyrdxlP-dep_Trfase_small"/>
</dbReference>
<dbReference type="CDD" id="cd00610">
    <property type="entry name" value="OAT_like"/>
    <property type="match status" value="1"/>
</dbReference>
<dbReference type="Gene3D" id="3.90.1150.10">
    <property type="entry name" value="Aspartate Aminotransferase, domain 1"/>
    <property type="match status" value="1"/>
</dbReference>
<comment type="similarity">
    <text evidence="2 6">Belongs to the class-III pyridoxal-phosphate-dependent aminotransferase family.</text>
</comment>
<dbReference type="InterPro" id="IPR015424">
    <property type="entry name" value="PyrdxlP-dep_Trfase"/>
</dbReference>
<comment type="caution">
    <text evidence="8">The sequence shown here is derived from an EMBL/GenBank/DDBJ whole genome shotgun (WGS) entry which is preliminary data.</text>
</comment>
<dbReference type="InterPro" id="IPR015421">
    <property type="entry name" value="PyrdxlP-dep_Trfase_major"/>
</dbReference>
<dbReference type="GO" id="GO:0019491">
    <property type="term" value="P:ectoine biosynthetic process"/>
    <property type="evidence" value="ECO:0007669"/>
    <property type="project" value="InterPro"/>
</dbReference>
<dbReference type="InterPro" id="IPR004637">
    <property type="entry name" value="Dat"/>
</dbReference>
<protein>
    <recommendedName>
        <fullName evidence="7">Diaminobutyrate--2-oxoglutarate transaminase</fullName>
        <ecNumber evidence="7">2.6.1.76</ecNumber>
    </recommendedName>
    <alternativeName>
        <fullName evidence="7">DABA aminotransferase</fullName>
    </alternativeName>
</protein>
<dbReference type="NCBIfam" id="TIGR00709">
    <property type="entry name" value="dat"/>
    <property type="match status" value="1"/>
</dbReference>
<dbReference type="NCBIfam" id="NF006733">
    <property type="entry name" value="PRK09264.1"/>
    <property type="match status" value="1"/>
</dbReference>
<comment type="pathway">
    <text evidence="7">Amine and polyamine biosynthesis; ectoine biosynthesis; L-ectoine from L-aspartate 4-semialdehyde: step 1/3.</text>
</comment>
<dbReference type="SUPFAM" id="SSF53383">
    <property type="entry name" value="PLP-dependent transferases"/>
    <property type="match status" value="1"/>
</dbReference>
<evidence type="ECO:0000256" key="7">
    <source>
        <dbReference type="RuleBase" id="RU365034"/>
    </source>
</evidence>
<dbReference type="PANTHER" id="PTHR43552:SF2">
    <property type="entry name" value="DIAMINOBUTYRATE--2-OXOGLUTARATE TRANSAMINASE"/>
    <property type="match status" value="1"/>
</dbReference>
<evidence type="ECO:0000313" key="8">
    <source>
        <dbReference type="EMBL" id="MCP1674950.1"/>
    </source>
</evidence>
<evidence type="ECO:0000256" key="5">
    <source>
        <dbReference type="ARBA" id="ARBA00022898"/>
    </source>
</evidence>
<evidence type="ECO:0000256" key="4">
    <source>
        <dbReference type="ARBA" id="ARBA00022679"/>
    </source>
</evidence>
<evidence type="ECO:0000256" key="1">
    <source>
        <dbReference type="ARBA" id="ARBA00001933"/>
    </source>
</evidence>
<dbReference type="NCBIfam" id="TIGR02407">
    <property type="entry name" value="ectoine_ectB"/>
    <property type="match status" value="1"/>
</dbReference>
<dbReference type="GO" id="GO:0047307">
    <property type="term" value="F:diaminobutyrate-pyruvate transaminase activity"/>
    <property type="evidence" value="ECO:0007669"/>
    <property type="project" value="InterPro"/>
</dbReference>
<accession>A0AAE3G351</accession>
<dbReference type="GO" id="GO:0045303">
    <property type="term" value="F:diaminobutyrate-2-oxoglutarate transaminase activity"/>
    <property type="evidence" value="ECO:0007669"/>
    <property type="project" value="UniProtKB-EC"/>
</dbReference>
<dbReference type="PANTHER" id="PTHR43552">
    <property type="entry name" value="DIAMINOBUTYRATE--2-OXOGLUTARATE AMINOTRANSFERASE"/>
    <property type="match status" value="1"/>
</dbReference>
<dbReference type="RefSeq" id="WP_253477601.1">
    <property type="nucleotide sequence ID" value="NZ_JALJXV010000004.1"/>
</dbReference>
<dbReference type="InterPro" id="IPR005814">
    <property type="entry name" value="Aminotrans_3"/>
</dbReference>
<comment type="cofactor">
    <cofactor evidence="1 7">
        <name>pyridoxal 5'-phosphate</name>
        <dbReference type="ChEBI" id="CHEBI:597326"/>
    </cofactor>
</comment>
<gene>
    <name evidence="8" type="ORF">J2T57_002088</name>
</gene>
<organism evidence="8 9">
    <name type="scientific">Natronocella acetinitrilica</name>
    <dbReference type="NCBI Taxonomy" id="414046"/>
    <lineage>
        <taxon>Bacteria</taxon>
        <taxon>Pseudomonadati</taxon>
        <taxon>Pseudomonadota</taxon>
        <taxon>Gammaproteobacteria</taxon>
        <taxon>Chromatiales</taxon>
        <taxon>Ectothiorhodospiraceae</taxon>
        <taxon>Natronocella</taxon>
    </lineage>
</organism>
<keyword evidence="3 7" id="KW-0032">Aminotransferase</keyword>
<dbReference type="AlphaFoldDB" id="A0AAE3G351"/>
<keyword evidence="9" id="KW-1185">Reference proteome</keyword>
<dbReference type="InterPro" id="IPR012773">
    <property type="entry name" value="Ectoine_EctB"/>
</dbReference>
<name>A0AAE3G351_9GAMM</name>